<dbReference type="EMBL" id="CAJQZP010000212">
    <property type="protein sequence ID" value="CAG4947699.1"/>
    <property type="molecule type" value="Genomic_DNA"/>
</dbReference>
<dbReference type="Proteomes" id="UP000691718">
    <property type="component" value="Unassembled WGS sequence"/>
</dbReference>
<gene>
    <name evidence="1" type="ORF">PAPOLLO_LOCUS3681</name>
</gene>
<sequence>MFDLVVQLGDGASPLEVLVRHDAAGAVRLLEQSAREPPFAGPLAKQNRLRVARALLALTPGARYMPRSAPSC</sequence>
<organism evidence="1 2">
    <name type="scientific">Parnassius apollo</name>
    <name type="common">Apollo butterfly</name>
    <name type="synonym">Papilio apollo</name>
    <dbReference type="NCBI Taxonomy" id="110799"/>
    <lineage>
        <taxon>Eukaryota</taxon>
        <taxon>Metazoa</taxon>
        <taxon>Ecdysozoa</taxon>
        <taxon>Arthropoda</taxon>
        <taxon>Hexapoda</taxon>
        <taxon>Insecta</taxon>
        <taxon>Pterygota</taxon>
        <taxon>Neoptera</taxon>
        <taxon>Endopterygota</taxon>
        <taxon>Lepidoptera</taxon>
        <taxon>Glossata</taxon>
        <taxon>Ditrysia</taxon>
        <taxon>Papilionoidea</taxon>
        <taxon>Papilionidae</taxon>
        <taxon>Parnassiinae</taxon>
        <taxon>Parnassini</taxon>
        <taxon>Parnassius</taxon>
        <taxon>Parnassius</taxon>
    </lineage>
</organism>
<dbReference type="AlphaFoldDB" id="A0A8S3W920"/>
<name>A0A8S3W920_PARAO</name>
<protein>
    <submittedName>
        <fullName evidence="1">(apollo) hypothetical protein</fullName>
    </submittedName>
</protein>
<proteinExistence type="predicted"/>
<comment type="caution">
    <text evidence="1">The sequence shown here is derived from an EMBL/GenBank/DDBJ whole genome shotgun (WGS) entry which is preliminary data.</text>
</comment>
<reference evidence="1" key="1">
    <citation type="submission" date="2021-04" db="EMBL/GenBank/DDBJ databases">
        <authorList>
            <person name="Tunstrom K."/>
        </authorList>
    </citation>
    <scope>NUCLEOTIDE SEQUENCE</scope>
</reference>
<accession>A0A8S3W920</accession>
<keyword evidence="2" id="KW-1185">Reference proteome</keyword>
<evidence type="ECO:0000313" key="1">
    <source>
        <dbReference type="EMBL" id="CAG4947699.1"/>
    </source>
</evidence>
<dbReference type="OrthoDB" id="7489269at2759"/>
<evidence type="ECO:0000313" key="2">
    <source>
        <dbReference type="Proteomes" id="UP000691718"/>
    </source>
</evidence>